<sequence length="55" mass="6347">MPNLKMGDELLKTVIWVGPSKKELLGFPEDVIDEVGYILYRVQKNQNNPHIKPLK</sequence>
<reference evidence="2" key="1">
    <citation type="journal article" date="2011" name="Proc. Natl. Acad. Sci. U.S.A.">
        <title>Genomic insights into the physiology and ecology of the marine filamentous cyanobacterium Lyngbya majuscula.</title>
        <authorList>
            <person name="Jones A.C."/>
            <person name="Monroe E.A."/>
            <person name="Podell S."/>
            <person name="Hess W.R."/>
            <person name="Klages S."/>
            <person name="Esquenazi E."/>
            <person name="Niessen S."/>
            <person name="Hoover H."/>
            <person name="Rothmann M."/>
            <person name="Lasken R.S."/>
            <person name="Yates J.R.III."/>
            <person name="Reinhardt R."/>
            <person name="Kube M."/>
            <person name="Burkart M.D."/>
            <person name="Allen E.E."/>
            <person name="Dorrestein P.C."/>
            <person name="Gerwick W.H."/>
            <person name="Gerwick L."/>
        </authorList>
    </citation>
    <scope>NUCLEOTIDE SEQUENCE [LARGE SCALE GENOMIC DNA]</scope>
    <source>
        <strain evidence="2">3L</strain>
    </source>
</reference>
<protein>
    <submittedName>
        <fullName evidence="1">Uncharacterized protein</fullName>
    </submittedName>
</protein>
<evidence type="ECO:0000313" key="2">
    <source>
        <dbReference type="Proteomes" id="UP000003959"/>
    </source>
</evidence>
<evidence type="ECO:0000313" key="1">
    <source>
        <dbReference type="EMBL" id="EGJ33201.1"/>
    </source>
</evidence>
<dbReference type="EMBL" id="GL890859">
    <property type="protein sequence ID" value="EGJ33201.1"/>
    <property type="molecule type" value="Genomic_DNA"/>
</dbReference>
<dbReference type="AlphaFoldDB" id="F4XQD4"/>
<proteinExistence type="predicted"/>
<dbReference type="Proteomes" id="UP000003959">
    <property type="component" value="Unassembled WGS sequence"/>
</dbReference>
<name>F4XQD4_9CYAN</name>
<accession>F4XQD4</accession>
<dbReference type="RefSeq" id="WP_008182721.1">
    <property type="nucleotide sequence ID" value="NZ_MKZR01000001.1"/>
</dbReference>
<gene>
    <name evidence="1" type="ORF">LYNGBM3L_44090</name>
</gene>
<dbReference type="eggNOG" id="COG4679">
    <property type="taxonomic scope" value="Bacteria"/>
</dbReference>
<organism evidence="1 2">
    <name type="scientific">Moorena producens 3L</name>
    <dbReference type="NCBI Taxonomy" id="489825"/>
    <lineage>
        <taxon>Bacteria</taxon>
        <taxon>Bacillati</taxon>
        <taxon>Cyanobacteriota</taxon>
        <taxon>Cyanophyceae</taxon>
        <taxon>Coleofasciculales</taxon>
        <taxon>Coleofasciculaceae</taxon>
        <taxon>Moorena</taxon>
    </lineage>
</organism>
<keyword evidence="2" id="KW-1185">Reference proteome</keyword>
<dbReference type="HOGENOM" id="CLU_3027351_0_0_3"/>